<dbReference type="Pfam" id="PF23585">
    <property type="entry name" value="DUF7137"/>
    <property type="match status" value="1"/>
</dbReference>
<keyword evidence="4" id="KW-1185">Reference proteome</keyword>
<accession>A0A4P9Z3J8</accession>
<dbReference type="OrthoDB" id="2435509at2759"/>
<organism evidence="3 4">
    <name type="scientific">Syncephalis pseudoplumigaleata</name>
    <dbReference type="NCBI Taxonomy" id="1712513"/>
    <lineage>
        <taxon>Eukaryota</taxon>
        <taxon>Fungi</taxon>
        <taxon>Fungi incertae sedis</taxon>
        <taxon>Zoopagomycota</taxon>
        <taxon>Zoopagomycotina</taxon>
        <taxon>Zoopagomycetes</taxon>
        <taxon>Zoopagales</taxon>
        <taxon>Piptocephalidaceae</taxon>
        <taxon>Syncephalis</taxon>
    </lineage>
</organism>
<dbReference type="AlphaFoldDB" id="A0A4P9Z3J8"/>
<evidence type="ECO:0000313" key="3">
    <source>
        <dbReference type="EMBL" id="RKP27114.1"/>
    </source>
</evidence>
<dbReference type="Proteomes" id="UP000278143">
    <property type="component" value="Unassembled WGS sequence"/>
</dbReference>
<evidence type="ECO:0000313" key="4">
    <source>
        <dbReference type="Proteomes" id="UP000278143"/>
    </source>
</evidence>
<protein>
    <recommendedName>
        <fullName evidence="2">DUF7137 domain-containing protein</fullName>
    </recommendedName>
</protein>
<feature type="transmembrane region" description="Helical" evidence="1">
    <location>
        <begin position="129"/>
        <end position="149"/>
    </location>
</feature>
<dbReference type="PANTHER" id="PTHR42028:SF1">
    <property type="entry name" value="YALI0E30657P"/>
    <property type="match status" value="1"/>
</dbReference>
<evidence type="ECO:0000256" key="1">
    <source>
        <dbReference type="SAM" id="Phobius"/>
    </source>
</evidence>
<dbReference type="InterPro" id="IPR055561">
    <property type="entry name" value="DUF7137"/>
</dbReference>
<sequence>MLEPQARENYVPRYRLGEVITFKWKYDNNLRIQPKNLTLQVAGPDRQQVTIAANLSGDTTEYKWDTNDWDDAKAGPLLEYARYQLVIFDERGKDALPESGRLMVYRGTTFALSQTSTIMCTVCADASKLPVALVSMSMVVAMVVVAVVVQLV</sequence>
<proteinExistence type="predicted"/>
<keyword evidence="1" id="KW-1133">Transmembrane helix</keyword>
<name>A0A4P9Z3J8_9FUNG</name>
<gene>
    <name evidence="3" type="ORF">SYNPS1DRAFT_21278</name>
</gene>
<keyword evidence="1" id="KW-0472">Membrane</keyword>
<reference evidence="4" key="1">
    <citation type="journal article" date="2018" name="Nat. Microbiol.">
        <title>Leveraging single-cell genomics to expand the fungal tree of life.</title>
        <authorList>
            <person name="Ahrendt S.R."/>
            <person name="Quandt C.A."/>
            <person name="Ciobanu D."/>
            <person name="Clum A."/>
            <person name="Salamov A."/>
            <person name="Andreopoulos B."/>
            <person name="Cheng J.F."/>
            <person name="Woyke T."/>
            <person name="Pelin A."/>
            <person name="Henrissat B."/>
            <person name="Reynolds N.K."/>
            <person name="Benny G.L."/>
            <person name="Smith M.E."/>
            <person name="James T.Y."/>
            <person name="Grigoriev I.V."/>
        </authorList>
    </citation>
    <scope>NUCLEOTIDE SEQUENCE [LARGE SCALE GENOMIC DNA]</scope>
    <source>
        <strain evidence="4">Benny S71-1</strain>
    </source>
</reference>
<keyword evidence="1" id="KW-0812">Transmembrane</keyword>
<dbReference type="EMBL" id="KZ989267">
    <property type="protein sequence ID" value="RKP27114.1"/>
    <property type="molecule type" value="Genomic_DNA"/>
</dbReference>
<evidence type="ECO:0000259" key="2">
    <source>
        <dbReference type="Pfam" id="PF23585"/>
    </source>
</evidence>
<feature type="domain" description="DUF7137" evidence="2">
    <location>
        <begin position="1"/>
        <end position="113"/>
    </location>
</feature>
<dbReference type="PANTHER" id="PTHR42028">
    <property type="entry name" value="CHROMOSOME 1, WHOLE GENOME SHOTGUN SEQUENCE"/>
    <property type="match status" value="1"/>
</dbReference>